<evidence type="ECO:0000313" key="5">
    <source>
        <dbReference type="Proteomes" id="UP001139264"/>
    </source>
</evidence>
<keyword evidence="2" id="KW-0234">DNA repair</keyword>
<dbReference type="GO" id="GO:0009432">
    <property type="term" value="P:SOS response"/>
    <property type="evidence" value="ECO:0007669"/>
    <property type="project" value="UniProtKB-KW"/>
</dbReference>
<protein>
    <recommendedName>
        <fullName evidence="6">Rad50/SbcC-type AAA domain-containing protein</fullName>
    </recommendedName>
</protein>
<proteinExistence type="predicted"/>
<evidence type="ECO:0000313" key="4">
    <source>
        <dbReference type="EMBL" id="MCC3270367.1"/>
    </source>
</evidence>
<dbReference type="Gene3D" id="3.40.50.300">
    <property type="entry name" value="P-loop containing nucleotide triphosphate hydrolases"/>
    <property type="match status" value="2"/>
</dbReference>
<evidence type="ECO:0000256" key="1">
    <source>
        <dbReference type="ARBA" id="ARBA00022763"/>
    </source>
</evidence>
<sequence length="680" mass="73729">MKTPQRTGPGPIRQDIANRAKLSSDTVDSVLDSFDIKLTSTPAPLRSLRIRRVRFDGVKENISSPGPFEADFSFGSGVTALVTESNLKGKSTVLELITWALRGSPRRLRTDVKPWLRNVTVEYDLNSVPMAVKLESKDGRTFAATVISGGSNEEIEESLVQGQMIGGCRLLARDLNEVDFAEFQSALMLDRFGLQPITNWQKFPKSSEGRPQVHKWPTYFGAIYLPDAGSDVLLGDIAMAGLPARILQLFCDVPLLSDEIRTKVLLNQISQDERNTSRRETEDAEVLVSRLADLQSQKAAYQASLDSIDKEASSGRSIAAIEGELRTAERRYVAAAAGARELNQILAEARADRQAEQRRSTDILESEIAALLFQGLSPKHCPRCEGSIDSRRIAIEQDEHKCAVCTSALPLSEDHPAIDAEDEVEATVEDADGGDEAVTALDALLTAEVAAEAAAAEASSVLQEVEDLLTRLTAEFAHASQSRTTAKRRDTELALARIEGAISSIPSGKDSSTRTSDTTSVLKATVKVLEDGTREAANAMFVELNEEVAKLGRSFGIKNLDSVELNRSGGLKVTTAGVPDTFGNTSGGERVRLRVALLVALLRIGAIRGNGTHPGLILLDSPGSHELKTEDERTLLRELNRLQRELPGLQVIITTAKPDAVRDAVAEDQIYLATGDGTLW</sequence>
<dbReference type="AlphaFoldDB" id="A0A9X1M4C8"/>
<dbReference type="EMBL" id="JAJFZP010000011">
    <property type="protein sequence ID" value="MCC3270367.1"/>
    <property type="molecule type" value="Genomic_DNA"/>
</dbReference>
<keyword evidence="3" id="KW-0742">SOS response</keyword>
<organism evidence="4 5">
    <name type="scientific">Arthrobacter gengyunqii</name>
    <dbReference type="NCBI Taxonomy" id="2886940"/>
    <lineage>
        <taxon>Bacteria</taxon>
        <taxon>Bacillati</taxon>
        <taxon>Actinomycetota</taxon>
        <taxon>Actinomycetes</taxon>
        <taxon>Micrococcales</taxon>
        <taxon>Micrococcaceae</taxon>
        <taxon>Arthrobacter</taxon>
    </lineage>
</organism>
<accession>A0A9X1M4C8</accession>
<dbReference type="Proteomes" id="UP001139264">
    <property type="component" value="Unassembled WGS sequence"/>
</dbReference>
<dbReference type="PANTHER" id="PTHR32182:SF0">
    <property type="entry name" value="DNA REPLICATION AND REPAIR PROTEIN RECF"/>
    <property type="match status" value="1"/>
</dbReference>
<dbReference type="SUPFAM" id="SSF52540">
    <property type="entry name" value="P-loop containing nucleoside triphosphate hydrolases"/>
    <property type="match status" value="1"/>
</dbReference>
<dbReference type="InterPro" id="IPR027417">
    <property type="entry name" value="P-loop_NTPase"/>
</dbReference>
<evidence type="ECO:0000256" key="3">
    <source>
        <dbReference type="ARBA" id="ARBA00023236"/>
    </source>
</evidence>
<evidence type="ECO:0000256" key="2">
    <source>
        <dbReference type="ARBA" id="ARBA00023204"/>
    </source>
</evidence>
<name>A0A9X1M4C8_9MICC</name>
<dbReference type="PANTHER" id="PTHR32182">
    <property type="entry name" value="DNA REPLICATION AND REPAIR PROTEIN RECF"/>
    <property type="match status" value="1"/>
</dbReference>
<reference evidence="4" key="1">
    <citation type="submission" date="2021-10" db="EMBL/GenBank/DDBJ databases">
        <title>Novel species in genus Arthrobacter.</title>
        <authorList>
            <person name="Liu Y."/>
        </authorList>
    </citation>
    <scope>NUCLEOTIDE SEQUENCE</scope>
    <source>
        <strain evidence="4">Zg-Y809</strain>
    </source>
</reference>
<dbReference type="GO" id="GO:0000731">
    <property type="term" value="P:DNA synthesis involved in DNA repair"/>
    <property type="evidence" value="ECO:0007669"/>
    <property type="project" value="TreeGrafter"/>
</dbReference>
<comment type="caution">
    <text evidence="4">The sequence shown here is derived from an EMBL/GenBank/DDBJ whole genome shotgun (WGS) entry which is preliminary data.</text>
</comment>
<keyword evidence="1" id="KW-0227">DNA damage</keyword>
<gene>
    <name evidence="4" type="ORF">LJ751_13565</name>
</gene>
<dbReference type="GO" id="GO:0006302">
    <property type="term" value="P:double-strand break repair"/>
    <property type="evidence" value="ECO:0007669"/>
    <property type="project" value="TreeGrafter"/>
</dbReference>
<evidence type="ECO:0008006" key="6">
    <source>
        <dbReference type="Google" id="ProtNLM"/>
    </source>
</evidence>